<sequence>MKRPRFAIGWFAFWGIFQAFAVAMVLLGRWKRPEAFPEEAYNSLVWPDLFFIPLYLATAVLLFKRRKEGRVLGVFSGGAVSYVMVYLIALSGLEGIVNLAFDGVFLGLNLAATFQVARLLI</sequence>
<protein>
    <submittedName>
        <fullName evidence="2">Uncharacterized protein</fullName>
    </submittedName>
</protein>
<gene>
    <name evidence="2" type="ORF">MNBD_DELTA02-1003</name>
</gene>
<keyword evidence="1" id="KW-0812">Transmembrane</keyword>
<feature type="transmembrane region" description="Helical" evidence="1">
    <location>
        <begin position="45"/>
        <end position="63"/>
    </location>
</feature>
<dbReference type="EMBL" id="UOEZ01000052">
    <property type="protein sequence ID" value="VAW37280.1"/>
    <property type="molecule type" value="Genomic_DNA"/>
</dbReference>
<evidence type="ECO:0000313" key="2">
    <source>
        <dbReference type="EMBL" id="VAW37280.1"/>
    </source>
</evidence>
<feature type="transmembrane region" description="Helical" evidence="1">
    <location>
        <begin position="70"/>
        <end position="89"/>
    </location>
</feature>
<dbReference type="AlphaFoldDB" id="A0A3B0V940"/>
<proteinExistence type="predicted"/>
<name>A0A3B0V940_9ZZZZ</name>
<reference evidence="2" key="1">
    <citation type="submission" date="2018-06" db="EMBL/GenBank/DDBJ databases">
        <authorList>
            <person name="Zhirakovskaya E."/>
        </authorList>
    </citation>
    <scope>NUCLEOTIDE SEQUENCE</scope>
</reference>
<keyword evidence="1" id="KW-0472">Membrane</keyword>
<keyword evidence="1" id="KW-1133">Transmembrane helix</keyword>
<organism evidence="2">
    <name type="scientific">hydrothermal vent metagenome</name>
    <dbReference type="NCBI Taxonomy" id="652676"/>
    <lineage>
        <taxon>unclassified sequences</taxon>
        <taxon>metagenomes</taxon>
        <taxon>ecological metagenomes</taxon>
    </lineage>
</organism>
<evidence type="ECO:0000256" key="1">
    <source>
        <dbReference type="SAM" id="Phobius"/>
    </source>
</evidence>
<accession>A0A3B0V940</accession>